<name>A0A1C0ALB6_9ACTN</name>
<feature type="domain" description="Mannosylglycerate hydrolase MGH1-like glycoside hydrolase" evidence="4">
    <location>
        <begin position="213"/>
        <end position="552"/>
    </location>
</feature>
<organism evidence="5 6">
    <name type="scientific">Tessaracoccus lapidicaptus</name>
    <dbReference type="NCBI Taxonomy" id="1427523"/>
    <lineage>
        <taxon>Bacteria</taxon>
        <taxon>Bacillati</taxon>
        <taxon>Actinomycetota</taxon>
        <taxon>Actinomycetes</taxon>
        <taxon>Propionibacteriales</taxon>
        <taxon>Propionibacteriaceae</taxon>
        <taxon>Tessaracoccus</taxon>
    </lineage>
</organism>
<gene>
    <name evidence="5" type="ORF">BCR15_05995</name>
</gene>
<dbReference type="RefSeq" id="WP_068751934.1">
    <property type="nucleotide sequence ID" value="NZ_LR214441.1"/>
</dbReference>
<dbReference type="PANTHER" id="PTHR10412">
    <property type="entry name" value="MANNOSYL-OLIGOSACCHARIDE GLUCOSIDASE"/>
    <property type="match status" value="1"/>
</dbReference>
<dbReference type="GO" id="GO:0004573">
    <property type="term" value="F:Glc3Man9GlcNAc2 oligosaccharide glucosidase activity"/>
    <property type="evidence" value="ECO:0007669"/>
    <property type="project" value="InterPro"/>
</dbReference>
<evidence type="ECO:0000256" key="3">
    <source>
        <dbReference type="ARBA" id="ARBA00023295"/>
    </source>
</evidence>
<dbReference type="EMBL" id="MBQD01000022">
    <property type="protein sequence ID" value="OCL33369.1"/>
    <property type="molecule type" value="Genomic_DNA"/>
</dbReference>
<evidence type="ECO:0000313" key="6">
    <source>
        <dbReference type="Proteomes" id="UP000093501"/>
    </source>
</evidence>
<dbReference type="SUPFAM" id="SSF48208">
    <property type="entry name" value="Six-hairpin glycosidases"/>
    <property type="match status" value="1"/>
</dbReference>
<dbReference type="GO" id="GO:0009311">
    <property type="term" value="P:oligosaccharide metabolic process"/>
    <property type="evidence" value="ECO:0007669"/>
    <property type="project" value="InterPro"/>
</dbReference>
<dbReference type="InterPro" id="IPR004888">
    <property type="entry name" value="Glycoside_hydrolase_63"/>
</dbReference>
<dbReference type="GO" id="GO:0006487">
    <property type="term" value="P:protein N-linked glycosylation"/>
    <property type="evidence" value="ECO:0007669"/>
    <property type="project" value="TreeGrafter"/>
</dbReference>
<protein>
    <recommendedName>
        <fullName evidence="4">Mannosylglycerate hydrolase MGH1-like glycoside hydrolase domain-containing protein</fullName>
    </recommendedName>
</protein>
<keyword evidence="6" id="KW-1185">Reference proteome</keyword>
<evidence type="ECO:0000256" key="1">
    <source>
        <dbReference type="ARBA" id="ARBA00010833"/>
    </source>
</evidence>
<dbReference type="PANTHER" id="PTHR10412:SF11">
    <property type="entry name" value="MANNOSYL-OLIGOSACCHARIDE GLUCOSIDASE"/>
    <property type="match status" value="1"/>
</dbReference>
<proteinExistence type="inferred from homology"/>
<evidence type="ECO:0000256" key="2">
    <source>
        <dbReference type="ARBA" id="ARBA00022801"/>
    </source>
</evidence>
<comment type="similarity">
    <text evidence="1">Belongs to the glycosyl hydrolase 63 family.</text>
</comment>
<sequence length="567" mass="61004">MADLGRDLAHRFDLEGVPYTARYSRLFVRRGAVGLTVYEAAYERPLADSVVVSGLQILDDAGREVPIVRASPAGIEFDGGVRLVVDGGEVLIGGLPESWSVSADDVASPRLRDALGGFAAEGSPFPLVEERGATESIHASRSLRDGTIRTSPEHHLLAPHDQQLAEWLDRCPAVSPAYRDLTRFCWWVLGVNTLRLDALDGLNRAVVPSKIGYVGLWQWDAYFIAIGLRHGDPDLALEQLRIAVAHQGSDGQLPDVVHEQGVLASSDDLPPADLENLRAMASPSLAHSRVPLTKPPLTALAVAKLAEVIGEGVVDEFLPAVLRAQEWWYTHSTRGGRPVYLHPYSSGLDDSPIFDDDAIIASPDLAAYLVLSDGLLAGWLAERGRHDEAAACRGRADATVDSLVATWGQARGFFPALGEDGQPIPAETIGSLMPLLADGLPVHLVDGVLAAIDDPARFATPHALPTVAASDPDYSTERMWRGPVWVNTNWLVAEGLRRQAAVDPSRADRLLDAADRLERDTLALVDAHGPNEYFNPVSGEKPPRATTVFGWSAALAVDLAVSRSRSG</sequence>
<evidence type="ECO:0000259" key="4">
    <source>
        <dbReference type="Pfam" id="PF22422"/>
    </source>
</evidence>
<evidence type="ECO:0000313" key="5">
    <source>
        <dbReference type="EMBL" id="OCL33369.1"/>
    </source>
</evidence>
<dbReference type="Gene3D" id="1.50.10.10">
    <property type="match status" value="1"/>
</dbReference>
<dbReference type="InterPro" id="IPR012341">
    <property type="entry name" value="6hp_glycosidase-like_sf"/>
</dbReference>
<dbReference type="Pfam" id="PF22422">
    <property type="entry name" value="MGH1-like_GH"/>
    <property type="match status" value="1"/>
</dbReference>
<comment type="caution">
    <text evidence="5">The sequence shown here is derived from an EMBL/GenBank/DDBJ whole genome shotgun (WGS) entry which is preliminary data.</text>
</comment>
<dbReference type="AlphaFoldDB" id="A0A1C0ALB6"/>
<keyword evidence="3" id="KW-0326">Glycosidase</keyword>
<accession>A0A1C0ALB6</accession>
<dbReference type="InterPro" id="IPR008928">
    <property type="entry name" value="6-hairpin_glycosidase_sf"/>
</dbReference>
<dbReference type="InterPro" id="IPR054491">
    <property type="entry name" value="MGH1-like_GH"/>
</dbReference>
<reference evidence="6" key="1">
    <citation type="submission" date="2016-07" db="EMBL/GenBank/DDBJ databases">
        <authorList>
            <person name="Florea S."/>
            <person name="Webb J.S."/>
            <person name="Jaromczyk J."/>
            <person name="Schardl C.L."/>
        </authorList>
    </citation>
    <scope>NUCLEOTIDE SEQUENCE [LARGE SCALE GENOMIC DNA]</scope>
    <source>
        <strain evidence="6">IPBSL-7</strain>
    </source>
</reference>
<keyword evidence="2" id="KW-0378">Hydrolase</keyword>
<dbReference type="Proteomes" id="UP000093501">
    <property type="component" value="Unassembled WGS sequence"/>
</dbReference>